<organism evidence="6 7">
    <name type="scientific">Leptobacterium flavescens</name>
    <dbReference type="NCBI Taxonomy" id="472055"/>
    <lineage>
        <taxon>Bacteria</taxon>
        <taxon>Pseudomonadati</taxon>
        <taxon>Bacteroidota</taxon>
        <taxon>Flavobacteriia</taxon>
        <taxon>Flavobacteriales</taxon>
        <taxon>Flavobacteriaceae</taxon>
        <taxon>Leptobacterium</taxon>
    </lineage>
</organism>
<proteinExistence type="predicted"/>
<comment type="caution">
    <text evidence="6">The sequence shown here is derived from an EMBL/GenBank/DDBJ whole genome shotgun (WGS) entry which is preliminary data.</text>
</comment>
<name>A0A6P0UJ95_9FLAO</name>
<protein>
    <submittedName>
        <fullName evidence="6">Zeaxanthin epoxidase</fullName>
    </submittedName>
</protein>
<sequence length="384" mass="43507">MITIIGGGIGGLTTALAFEKLQIEYQLFEQAPQLNEIGAGIWLAPNALQVMEWLGLLGEVQKRGNAIDRIMITDRHLHPIIDNDQKVFRETFGYTNTAIHRASLQALLFEQLPKDMVHLGKAFEHYEYSENNKLKLYFKNSDPVETDYLIGADGIRSAVRKQLFPNSRLRYSGQTCWRGISHYDAGPEIQKSGIEMWGDQIRFGISQVAPDRIYWFAVSLSPPGMEDDKQTLKSGLLKMFSGFTSLVKELIQNTPEDSIIRSDINDLKPMKKWYEGNICLIGDAGHSTTPNMGQGGAQAIEDAYYLARCISEASNPETAFSGFQQKRFKKVNDIVKQSWSTGKMAHWKYGKGIRNFMLKSIPGALMKKKMLELYSIEKEKQEQY</sequence>
<dbReference type="EMBL" id="JAABOO010000001">
    <property type="protein sequence ID" value="NER11919.1"/>
    <property type="molecule type" value="Genomic_DNA"/>
</dbReference>
<dbReference type="PRINTS" id="PR00420">
    <property type="entry name" value="RNGMNOXGNASE"/>
</dbReference>
<dbReference type="Pfam" id="PF01494">
    <property type="entry name" value="FAD_binding_3"/>
    <property type="match status" value="1"/>
</dbReference>
<feature type="domain" description="FAD-binding" evidence="5">
    <location>
        <begin position="3"/>
        <end position="315"/>
    </location>
</feature>
<dbReference type="PANTHER" id="PTHR46496:SF1">
    <property type="entry name" value="ZEAXANTHIN EPOXIDASE, CHLOROPLASTIC"/>
    <property type="match status" value="1"/>
</dbReference>
<gene>
    <name evidence="6" type="ORF">GWK08_00565</name>
</gene>
<dbReference type="AlphaFoldDB" id="A0A6P0UJ95"/>
<dbReference type="GO" id="GO:0071949">
    <property type="term" value="F:FAD binding"/>
    <property type="evidence" value="ECO:0007669"/>
    <property type="project" value="InterPro"/>
</dbReference>
<comment type="cofactor">
    <cofactor evidence="1">
        <name>FAD</name>
        <dbReference type="ChEBI" id="CHEBI:57692"/>
    </cofactor>
</comment>
<evidence type="ECO:0000256" key="4">
    <source>
        <dbReference type="ARBA" id="ARBA00023002"/>
    </source>
</evidence>
<evidence type="ECO:0000313" key="7">
    <source>
        <dbReference type="Proteomes" id="UP000468581"/>
    </source>
</evidence>
<dbReference type="PANTHER" id="PTHR46496">
    <property type="match status" value="1"/>
</dbReference>
<dbReference type="RefSeq" id="WP_163604962.1">
    <property type="nucleotide sequence ID" value="NZ_JAABOO010000001.1"/>
</dbReference>
<evidence type="ECO:0000256" key="3">
    <source>
        <dbReference type="ARBA" id="ARBA00022827"/>
    </source>
</evidence>
<reference evidence="6 7" key="1">
    <citation type="submission" date="2020-01" db="EMBL/GenBank/DDBJ databases">
        <title>Leptobacterium flavescens.</title>
        <authorList>
            <person name="Wang G."/>
        </authorList>
    </citation>
    <scope>NUCLEOTIDE SEQUENCE [LARGE SCALE GENOMIC DNA]</scope>
    <source>
        <strain evidence="6 7">KCTC 22160</strain>
    </source>
</reference>
<keyword evidence="3" id="KW-0274">FAD</keyword>
<accession>A0A6P0UJ95</accession>
<dbReference type="InterPro" id="IPR036188">
    <property type="entry name" value="FAD/NAD-bd_sf"/>
</dbReference>
<dbReference type="InterPro" id="IPR002938">
    <property type="entry name" value="FAD-bd"/>
</dbReference>
<keyword evidence="2" id="KW-0285">Flavoprotein</keyword>
<evidence type="ECO:0000259" key="5">
    <source>
        <dbReference type="Pfam" id="PF01494"/>
    </source>
</evidence>
<dbReference type="Gene3D" id="3.50.50.60">
    <property type="entry name" value="FAD/NAD(P)-binding domain"/>
    <property type="match status" value="1"/>
</dbReference>
<dbReference type="SUPFAM" id="SSF51905">
    <property type="entry name" value="FAD/NAD(P)-binding domain"/>
    <property type="match status" value="1"/>
</dbReference>
<dbReference type="GO" id="GO:0016491">
    <property type="term" value="F:oxidoreductase activity"/>
    <property type="evidence" value="ECO:0007669"/>
    <property type="project" value="UniProtKB-KW"/>
</dbReference>
<evidence type="ECO:0000256" key="1">
    <source>
        <dbReference type="ARBA" id="ARBA00001974"/>
    </source>
</evidence>
<dbReference type="Proteomes" id="UP000468581">
    <property type="component" value="Unassembled WGS sequence"/>
</dbReference>
<keyword evidence="7" id="KW-1185">Reference proteome</keyword>
<evidence type="ECO:0000313" key="6">
    <source>
        <dbReference type="EMBL" id="NER11919.1"/>
    </source>
</evidence>
<keyword evidence="4" id="KW-0560">Oxidoreductase</keyword>
<evidence type="ECO:0000256" key="2">
    <source>
        <dbReference type="ARBA" id="ARBA00022630"/>
    </source>
</evidence>